<feature type="transmembrane region" description="Helical" evidence="1">
    <location>
        <begin position="79"/>
        <end position="98"/>
    </location>
</feature>
<dbReference type="AlphaFoldDB" id="A0A4U1BNM4"/>
<dbReference type="RefSeq" id="WP_136863290.1">
    <property type="nucleotide sequence ID" value="NZ_SWCJ01000005.1"/>
</dbReference>
<evidence type="ECO:0000313" key="3">
    <source>
        <dbReference type="Proteomes" id="UP000305675"/>
    </source>
</evidence>
<sequence>MDELEFRRQAYADPYSDDPAFIDAMNQEASRKAFVEELQLMDQKMASAMKVDPPEDLAERILLQQNLTQFQSSKRHHRLQLAAAAAVAFAIGLSFTLIRQPMDIGDHALAHVAHEAGFADRVDEQVSLDALNVKLASFGGKLTHSSGHIYYANYCDFDGVRSLHTIIDTPQGRMTVFFIPKEQSQKMVDKFANDAYKGKAFDMPQLQVAVVGGKLQKLEPVIKEIKDSLIAI</sequence>
<evidence type="ECO:0000313" key="2">
    <source>
        <dbReference type="EMBL" id="TKB55533.1"/>
    </source>
</evidence>
<dbReference type="Pfam" id="PF11859">
    <property type="entry name" value="DUF3379"/>
    <property type="match status" value="1"/>
</dbReference>
<gene>
    <name evidence="2" type="ORF">FCL42_10130</name>
</gene>
<dbReference type="InterPro" id="IPR021806">
    <property type="entry name" value="DUF3379"/>
</dbReference>
<keyword evidence="1" id="KW-0812">Transmembrane</keyword>
<organism evidence="2 3">
    <name type="scientific">Ferrimonas aestuarii</name>
    <dbReference type="NCBI Taxonomy" id="2569539"/>
    <lineage>
        <taxon>Bacteria</taxon>
        <taxon>Pseudomonadati</taxon>
        <taxon>Pseudomonadota</taxon>
        <taxon>Gammaproteobacteria</taxon>
        <taxon>Alteromonadales</taxon>
        <taxon>Ferrimonadaceae</taxon>
        <taxon>Ferrimonas</taxon>
    </lineage>
</organism>
<evidence type="ECO:0000256" key="1">
    <source>
        <dbReference type="SAM" id="Phobius"/>
    </source>
</evidence>
<keyword evidence="1" id="KW-0472">Membrane</keyword>
<proteinExistence type="predicted"/>
<protein>
    <submittedName>
        <fullName evidence="2">DUF3379 domain-containing protein</fullName>
    </submittedName>
</protein>
<dbReference type="OrthoDB" id="6195578at2"/>
<accession>A0A4U1BNM4</accession>
<comment type="caution">
    <text evidence="2">The sequence shown here is derived from an EMBL/GenBank/DDBJ whole genome shotgun (WGS) entry which is preliminary data.</text>
</comment>
<keyword evidence="1" id="KW-1133">Transmembrane helix</keyword>
<dbReference type="Proteomes" id="UP000305675">
    <property type="component" value="Unassembled WGS sequence"/>
</dbReference>
<reference evidence="2 3" key="1">
    <citation type="submission" date="2019-04" db="EMBL/GenBank/DDBJ databases">
        <authorList>
            <person name="Hwang J.C."/>
        </authorList>
    </citation>
    <scope>NUCLEOTIDE SEQUENCE [LARGE SCALE GENOMIC DNA]</scope>
    <source>
        <strain evidence="2 3">IMCC35002</strain>
    </source>
</reference>
<name>A0A4U1BNM4_9GAMM</name>
<keyword evidence="3" id="KW-1185">Reference proteome</keyword>
<dbReference type="EMBL" id="SWCJ01000005">
    <property type="protein sequence ID" value="TKB55533.1"/>
    <property type="molecule type" value="Genomic_DNA"/>
</dbReference>